<evidence type="ECO:0008006" key="4">
    <source>
        <dbReference type="Google" id="ProtNLM"/>
    </source>
</evidence>
<dbReference type="Pfam" id="PF16437">
    <property type="entry name" value="DUF5034"/>
    <property type="match status" value="1"/>
</dbReference>
<name>A0A1M6JJP3_9BACE</name>
<protein>
    <recommendedName>
        <fullName evidence="4">DUF5034 domain-containing protein</fullName>
    </recommendedName>
</protein>
<dbReference type="GeneID" id="92713945"/>
<evidence type="ECO:0000256" key="1">
    <source>
        <dbReference type="SAM" id="SignalP"/>
    </source>
</evidence>
<sequence>MKNKLSILLALLFLLCTAMCCEEFEEYIPCQVTLTGIGEVEHLDNAGSVPVAPVGGVVSRQAYMLRIPLDFEYEKEIVEGTYYEYILTDTIACVQIISLTAYDESHPAGTDVNELFMDYPLWQKDQMTDYKYGYTHGTVFYKIPRILPQAGVHRFKIVVTTRSGEEFTKETDEITMQ</sequence>
<dbReference type="RefSeq" id="WP_025832484.1">
    <property type="nucleotide sequence ID" value="NZ_CAJKGR010000087.1"/>
</dbReference>
<organism evidence="2 3">
    <name type="scientific">Bacteroides stercorirosoris</name>
    <dbReference type="NCBI Taxonomy" id="871324"/>
    <lineage>
        <taxon>Bacteria</taxon>
        <taxon>Pseudomonadati</taxon>
        <taxon>Bacteroidota</taxon>
        <taxon>Bacteroidia</taxon>
        <taxon>Bacteroidales</taxon>
        <taxon>Bacteroidaceae</taxon>
        <taxon>Bacteroides</taxon>
    </lineage>
</organism>
<keyword evidence="1" id="KW-0732">Signal</keyword>
<reference evidence="3" key="1">
    <citation type="submission" date="2016-11" db="EMBL/GenBank/DDBJ databases">
        <authorList>
            <person name="Varghese N."/>
            <person name="Submissions S."/>
        </authorList>
    </citation>
    <scope>NUCLEOTIDE SEQUENCE [LARGE SCALE GENOMIC DNA]</scope>
    <source>
        <strain evidence="3">DSM 26884</strain>
    </source>
</reference>
<evidence type="ECO:0000313" key="3">
    <source>
        <dbReference type="Proteomes" id="UP000184192"/>
    </source>
</evidence>
<evidence type="ECO:0000313" key="2">
    <source>
        <dbReference type="EMBL" id="SHJ46883.1"/>
    </source>
</evidence>
<dbReference type="eggNOG" id="ENOG5030M6P">
    <property type="taxonomic scope" value="Bacteria"/>
</dbReference>
<dbReference type="Proteomes" id="UP000184192">
    <property type="component" value="Unassembled WGS sequence"/>
</dbReference>
<accession>A0A1M6JJP3</accession>
<keyword evidence="3" id="KW-1185">Reference proteome</keyword>
<dbReference type="EMBL" id="FQZN01000030">
    <property type="protein sequence ID" value="SHJ46883.1"/>
    <property type="molecule type" value="Genomic_DNA"/>
</dbReference>
<proteinExistence type="predicted"/>
<feature type="chain" id="PRO_5009918717" description="DUF5034 domain-containing protein" evidence="1">
    <location>
        <begin position="21"/>
        <end position="177"/>
    </location>
</feature>
<dbReference type="AlphaFoldDB" id="A0A1M6JJP3"/>
<dbReference type="InterPro" id="IPR032215">
    <property type="entry name" value="DUF5034"/>
</dbReference>
<feature type="signal peptide" evidence="1">
    <location>
        <begin position="1"/>
        <end position="20"/>
    </location>
</feature>
<gene>
    <name evidence="2" type="ORF">SAMN05444350_13012</name>
</gene>